<dbReference type="UniPathway" id="UPA00140">
    <property type="reaction ID" value="UER00205"/>
</dbReference>
<comment type="pathway">
    <text evidence="3 13 14">Sulfur metabolism; hydrogen sulfide biosynthesis; sulfite from sulfate: step 2/3.</text>
</comment>
<keyword evidence="7 13" id="KW-0547">Nucleotide-binding</keyword>
<dbReference type="AlphaFoldDB" id="Q2S962"/>
<evidence type="ECO:0000313" key="16">
    <source>
        <dbReference type="EMBL" id="ABC32812.1"/>
    </source>
</evidence>
<evidence type="ECO:0000256" key="6">
    <source>
        <dbReference type="ARBA" id="ARBA00022679"/>
    </source>
</evidence>
<dbReference type="PANTHER" id="PTHR11055">
    <property type="entry name" value="BIFUNCTIONAL 3'-PHOSPHOADENOSINE 5'-PHOSPHOSULFATE SYNTHASE"/>
    <property type="match status" value="1"/>
</dbReference>
<evidence type="ECO:0000256" key="14">
    <source>
        <dbReference type="RuleBase" id="RU004347"/>
    </source>
</evidence>
<comment type="similarity">
    <text evidence="4 13 14">Belongs to the APS kinase family.</text>
</comment>
<dbReference type="CDD" id="cd02027">
    <property type="entry name" value="APSK"/>
    <property type="match status" value="1"/>
</dbReference>
<evidence type="ECO:0000256" key="9">
    <source>
        <dbReference type="ARBA" id="ARBA00022840"/>
    </source>
</evidence>
<dbReference type="SUPFAM" id="SSF52540">
    <property type="entry name" value="P-loop containing nucleoside triphosphate hydrolases"/>
    <property type="match status" value="1"/>
</dbReference>
<dbReference type="PANTHER" id="PTHR11055:SF1">
    <property type="entry name" value="PAPS SYNTHETASE, ISOFORM D"/>
    <property type="match status" value="1"/>
</dbReference>
<proteinExistence type="inferred from homology"/>
<evidence type="ECO:0000256" key="5">
    <source>
        <dbReference type="ARBA" id="ARBA00012121"/>
    </source>
</evidence>
<evidence type="ECO:0000256" key="13">
    <source>
        <dbReference type="HAMAP-Rule" id="MF_00065"/>
    </source>
</evidence>
<feature type="active site" description="Phosphoserine intermediate" evidence="13">
    <location>
        <position position="118"/>
    </location>
</feature>
<feature type="binding site" evidence="13">
    <location>
        <begin position="44"/>
        <end position="51"/>
    </location>
    <ligand>
        <name>ATP</name>
        <dbReference type="ChEBI" id="CHEBI:30616"/>
    </ligand>
</feature>
<accession>Q2S962</accession>
<dbReference type="NCBIfam" id="TIGR00455">
    <property type="entry name" value="apsK"/>
    <property type="match status" value="1"/>
</dbReference>
<dbReference type="GO" id="GO:0004020">
    <property type="term" value="F:adenylylsulfate kinase activity"/>
    <property type="evidence" value="ECO:0007669"/>
    <property type="project" value="UniProtKB-UniRule"/>
</dbReference>
<protein>
    <recommendedName>
        <fullName evidence="5 13">Adenylyl-sulfate kinase</fullName>
        <ecNumber evidence="5 13">2.7.1.25</ecNumber>
    </recommendedName>
    <alternativeName>
        <fullName evidence="11 13">APS kinase</fullName>
    </alternativeName>
    <alternativeName>
        <fullName evidence="12 13">ATP adenosine-5'-phosphosulfate 3'-phosphotransferase</fullName>
    </alternativeName>
    <alternativeName>
        <fullName evidence="10 13">Adenosine-5'-phosphosulfate kinase</fullName>
    </alternativeName>
</protein>
<dbReference type="FunFam" id="3.40.50.300:FF:000212">
    <property type="entry name" value="Adenylyl-sulfate kinase"/>
    <property type="match status" value="1"/>
</dbReference>
<organism evidence="16 17">
    <name type="scientific">Hahella chejuensis (strain KCTC 2396)</name>
    <dbReference type="NCBI Taxonomy" id="349521"/>
    <lineage>
        <taxon>Bacteria</taxon>
        <taxon>Pseudomonadati</taxon>
        <taxon>Pseudomonadota</taxon>
        <taxon>Gammaproteobacteria</taxon>
        <taxon>Oceanospirillales</taxon>
        <taxon>Hahellaceae</taxon>
        <taxon>Hahella</taxon>
    </lineage>
</organism>
<keyword evidence="8 13" id="KW-0418">Kinase</keyword>
<sequence length="220" mass="24867">MAKEYTIKSGNDVCADIVWHQHKISKSQRASIKTQKPCLLWFTGLSGAGKSTIANAVEAQLFEWRRHTYLLDGDNVRYGLNKDLGFSDESRVENIRRIGEVAKLFVDSGMIVLSAFISPFREDRKIVRQMLEPGEFVEVHVSTPLNVCEQRDPKGLYKKARAGRIEKFTGVDSPYEPPVNPELTLNTDALSLSECVERVIGYLIAQQFIVERDATLYRAS</sequence>
<dbReference type="Pfam" id="PF01583">
    <property type="entry name" value="APS_kinase"/>
    <property type="match status" value="1"/>
</dbReference>
<dbReference type="RefSeq" id="WP_011399870.1">
    <property type="nucleotide sequence ID" value="NC_007645.1"/>
</dbReference>
<evidence type="ECO:0000256" key="10">
    <source>
        <dbReference type="ARBA" id="ARBA00029724"/>
    </source>
</evidence>
<dbReference type="EC" id="2.7.1.25" evidence="5 13"/>
<dbReference type="eggNOG" id="COG0529">
    <property type="taxonomic scope" value="Bacteria"/>
</dbReference>
<evidence type="ECO:0000256" key="1">
    <source>
        <dbReference type="ARBA" id="ARBA00001823"/>
    </source>
</evidence>
<dbReference type="NCBIfam" id="NF003013">
    <property type="entry name" value="PRK03846.1"/>
    <property type="match status" value="1"/>
</dbReference>
<dbReference type="InterPro" id="IPR027417">
    <property type="entry name" value="P-loop_NTPase"/>
</dbReference>
<dbReference type="HAMAP" id="MF_00065">
    <property type="entry name" value="Adenylyl_sulf_kinase"/>
    <property type="match status" value="1"/>
</dbReference>
<dbReference type="KEGG" id="hch:HCH_06167"/>
<evidence type="ECO:0000256" key="7">
    <source>
        <dbReference type="ARBA" id="ARBA00022741"/>
    </source>
</evidence>
<name>Q2S962_HAHCH</name>
<comment type="function">
    <text evidence="2 13 14">Catalyzes the synthesis of activated sulfate.</text>
</comment>
<dbReference type="GO" id="GO:0000103">
    <property type="term" value="P:sulfate assimilation"/>
    <property type="evidence" value="ECO:0007669"/>
    <property type="project" value="UniProtKB-UniRule"/>
</dbReference>
<dbReference type="GO" id="GO:0070814">
    <property type="term" value="P:hydrogen sulfide biosynthetic process"/>
    <property type="evidence" value="ECO:0007669"/>
    <property type="project" value="UniProtKB-UniRule"/>
</dbReference>
<evidence type="ECO:0000256" key="8">
    <source>
        <dbReference type="ARBA" id="ARBA00022777"/>
    </source>
</evidence>
<dbReference type="Proteomes" id="UP000000238">
    <property type="component" value="Chromosome"/>
</dbReference>
<dbReference type="EMBL" id="CP000155">
    <property type="protein sequence ID" value="ABC32812.1"/>
    <property type="molecule type" value="Genomic_DNA"/>
</dbReference>
<dbReference type="GO" id="GO:0005524">
    <property type="term" value="F:ATP binding"/>
    <property type="evidence" value="ECO:0007669"/>
    <property type="project" value="UniProtKB-UniRule"/>
</dbReference>
<feature type="domain" description="APS kinase" evidence="15">
    <location>
        <begin position="36"/>
        <end position="185"/>
    </location>
</feature>
<reference evidence="16 17" key="1">
    <citation type="journal article" date="2005" name="Nucleic Acids Res.">
        <title>Genomic blueprint of Hahella chejuensis, a marine microbe producing an algicidal agent.</title>
        <authorList>
            <person name="Jeong H."/>
            <person name="Yim J.H."/>
            <person name="Lee C."/>
            <person name="Choi S.-H."/>
            <person name="Park Y.K."/>
            <person name="Yoon S.H."/>
            <person name="Hur C.-G."/>
            <person name="Kang H.-Y."/>
            <person name="Kim D."/>
            <person name="Lee H.H."/>
            <person name="Park K.H."/>
            <person name="Park S.-H."/>
            <person name="Park H.-S."/>
            <person name="Lee H.K."/>
            <person name="Oh T.K."/>
            <person name="Kim J.F."/>
        </authorList>
    </citation>
    <scope>NUCLEOTIDE SEQUENCE [LARGE SCALE GENOMIC DNA]</scope>
    <source>
        <strain evidence="16 17">KCTC 2396</strain>
    </source>
</reference>
<evidence type="ECO:0000256" key="11">
    <source>
        <dbReference type="ARBA" id="ARBA00031393"/>
    </source>
</evidence>
<dbReference type="STRING" id="349521.HCH_06167"/>
<dbReference type="InterPro" id="IPR002891">
    <property type="entry name" value="APS"/>
</dbReference>
<keyword evidence="6 13" id="KW-0808">Transferase</keyword>
<evidence type="ECO:0000313" key="17">
    <source>
        <dbReference type="Proteomes" id="UP000000238"/>
    </source>
</evidence>
<evidence type="ECO:0000256" key="4">
    <source>
        <dbReference type="ARBA" id="ARBA00007008"/>
    </source>
</evidence>
<keyword evidence="13" id="KW-0597">Phosphoprotein</keyword>
<gene>
    <name evidence="13" type="primary">cysC</name>
    <name evidence="16" type="ordered locus">HCH_06167</name>
</gene>
<evidence type="ECO:0000256" key="12">
    <source>
        <dbReference type="ARBA" id="ARBA00031464"/>
    </source>
</evidence>
<keyword evidence="9 13" id="KW-0067">ATP-binding</keyword>
<evidence type="ECO:0000259" key="15">
    <source>
        <dbReference type="Pfam" id="PF01583"/>
    </source>
</evidence>
<dbReference type="HOGENOM" id="CLU_046932_1_0_6"/>
<keyword evidence="17" id="KW-1185">Reference proteome</keyword>
<comment type="catalytic activity">
    <reaction evidence="1 13 14">
        <text>adenosine 5'-phosphosulfate + ATP = 3'-phosphoadenylyl sulfate + ADP + H(+)</text>
        <dbReference type="Rhea" id="RHEA:24152"/>
        <dbReference type="ChEBI" id="CHEBI:15378"/>
        <dbReference type="ChEBI" id="CHEBI:30616"/>
        <dbReference type="ChEBI" id="CHEBI:58243"/>
        <dbReference type="ChEBI" id="CHEBI:58339"/>
        <dbReference type="ChEBI" id="CHEBI:456216"/>
        <dbReference type="EC" id="2.7.1.25"/>
    </reaction>
</comment>
<dbReference type="InterPro" id="IPR059117">
    <property type="entry name" value="APS_kinase_dom"/>
</dbReference>
<evidence type="ECO:0000256" key="3">
    <source>
        <dbReference type="ARBA" id="ARBA00004806"/>
    </source>
</evidence>
<dbReference type="Gene3D" id="3.40.50.300">
    <property type="entry name" value="P-loop containing nucleotide triphosphate hydrolases"/>
    <property type="match status" value="1"/>
</dbReference>
<evidence type="ECO:0000256" key="2">
    <source>
        <dbReference type="ARBA" id="ARBA00002632"/>
    </source>
</evidence>